<dbReference type="InterPro" id="IPR037654">
    <property type="entry name" value="Big1"/>
</dbReference>
<dbReference type="GO" id="GO:0009272">
    <property type="term" value="P:fungal-type cell wall biogenesis"/>
    <property type="evidence" value="ECO:0007669"/>
    <property type="project" value="TreeGrafter"/>
</dbReference>
<evidence type="ECO:0000256" key="7">
    <source>
        <dbReference type="ARBA" id="ARBA00022989"/>
    </source>
</evidence>
<keyword evidence="9" id="KW-0961">Cell wall biogenesis/degradation</keyword>
<dbReference type="GeneID" id="27315108"/>
<evidence type="ECO:0000313" key="14">
    <source>
        <dbReference type="Proteomes" id="UP000053259"/>
    </source>
</evidence>
<dbReference type="PANTHER" id="PTHR28285">
    <property type="entry name" value="PROTEIN BIG1"/>
    <property type="match status" value="1"/>
</dbReference>
<dbReference type="AlphaFoldDB" id="A0A0D1XGN2"/>
<keyword evidence="7 10" id="KW-1133">Transmembrane helix</keyword>
<dbReference type="RefSeq" id="XP_016211235.1">
    <property type="nucleotide sequence ID" value="XM_016360863.1"/>
</dbReference>
<evidence type="ECO:0000256" key="5">
    <source>
        <dbReference type="ARBA" id="ARBA00022729"/>
    </source>
</evidence>
<evidence type="ECO:0000256" key="2">
    <source>
        <dbReference type="ARBA" id="ARBA00008203"/>
    </source>
</evidence>
<dbReference type="OrthoDB" id="9985059at2759"/>
<feature type="signal peptide" evidence="11">
    <location>
        <begin position="1"/>
        <end position="18"/>
    </location>
</feature>
<dbReference type="InterPro" id="IPR046756">
    <property type="entry name" value="VAS1/VOA1_TM"/>
</dbReference>
<dbReference type="InParanoid" id="A0A0D1XGN2"/>
<gene>
    <name evidence="13" type="ORF">PV09_07135</name>
</gene>
<evidence type="ECO:0000256" key="3">
    <source>
        <dbReference type="ARBA" id="ARBA00022089"/>
    </source>
</evidence>
<dbReference type="Pfam" id="PF20520">
    <property type="entry name" value="Ac45-VOA1_TM"/>
    <property type="match status" value="1"/>
</dbReference>
<feature type="chain" id="PRO_5002251355" description="Protein BIG1" evidence="11">
    <location>
        <begin position="19"/>
        <end position="296"/>
    </location>
</feature>
<evidence type="ECO:0000256" key="8">
    <source>
        <dbReference type="ARBA" id="ARBA00023136"/>
    </source>
</evidence>
<evidence type="ECO:0000256" key="11">
    <source>
        <dbReference type="SAM" id="SignalP"/>
    </source>
</evidence>
<protein>
    <recommendedName>
        <fullName evidence="3">Protein BIG1</fullName>
    </recommendedName>
</protein>
<dbReference type="PANTHER" id="PTHR28285:SF1">
    <property type="entry name" value="PROTEIN BIG1"/>
    <property type="match status" value="1"/>
</dbReference>
<reference evidence="13 14" key="1">
    <citation type="submission" date="2015-01" db="EMBL/GenBank/DDBJ databases">
        <title>The Genome Sequence of Ochroconis gallopava CBS43764.</title>
        <authorList>
            <consortium name="The Broad Institute Genomics Platform"/>
            <person name="Cuomo C."/>
            <person name="de Hoog S."/>
            <person name="Gorbushina A."/>
            <person name="Stielow B."/>
            <person name="Teixiera M."/>
            <person name="Abouelleil A."/>
            <person name="Chapman S.B."/>
            <person name="Priest M."/>
            <person name="Young S.K."/>
            <person name="Wortman J."/>
            <person name="Nusbaum C."/>
            <person name="Birren B."/>
        </authorList>
    </citation>
    <scope>NUCLEOTIDE SEQUENCE [LARGE SCALE GENOMIC DNA]</scope>
    <source>
        <strain evidence="13 14">CBS 43764</strain>
    </source>
</reference>
<evidence type="ECO:0000256" key="9">
    <source>
        <dbReference type="ARBA" id="ARBA00023316"/>
    </source>
</evidence>
<evidence type="ECO:0000256" key="10">
    <source>
        <dbReference type="SAM" id="Phobius"/>
    </source>
</evidence>
<keyword evidence="5 11" id="KW-0732">Signal</keyword>
<evidence type="ECO:0000313" key="13">
    <source>
        <dbReference type="EMBL" id="KIW01366.1"/>
    </source>
</evidence>
<dbReference type="GO" id="GO:0006078">
    <property type="term" value="P:(1-&gt;6)-beta-D-glucan biosynthetic process"/>
    <property type="evidence" value="ECO:0007669"/>
    <property type="project" value="TreeGrafter"/>
</dbReference>
<dbReference type="EMBL" id="KN847555">
    <property type="protein sequence ID" value="KIW01366.1"/>
    <property type="molecule type" value="Genomic_DNA"/>
</dbReference>
<keyword evidence="4 10" id="KW-0812">Transmembrane</keyword>
<keyword evidence="8 10" id="KW-0472">Membrane</keyword>
<dbReference type="GO" id="GO:0071555">
    <property type="term" value="P:cell wall organization"/>
    <property type="evidence" value="ECO:0007669"/>
    <property type="project" value="UniProtKB-KW"/>
</dbReference>
<keyword evidence="14" id="KW-1185">Reference proteome</keyword>
<evidence type="ECO:0000256" key="1">
    <source>
        <dbReference type="ARBA" id="ARBA00004115"/>
    </source>
</evidence>
<sequence length="296" mass="32622">MVLRRIWALALTVHIAAAFRDTSPFFLFSTTRISDVPIAHSQLVSSSALTDQVSHALSSCPSDTYIIIAQPGVSASDFSAGSSSPNLRQYLNKTAGIVETWVVPEVAGLLDARSLERQVQERCKADVLRIDATTGAIPNDGVYPRVVYVRFPSLPTARHDRMSKLAEHDSFLHAVISEVGGDKYSVIYTTTPPSADFTPSEQQVAPDDYEMDDPFQSVLHTDLKRELGSTHAQRSDKDNLALFDKYQYLSPGVFMGLFVFILLFMILYVGISAVASLQVSYFAFSKEMGPSQQKKS</sequence>
<evidence type="ECO:0000256" key="6">
    <source>
        <dbReference type="ARBA" id="ARBA00022824"/>
    </source>
</evidence>
<accession>A0A0D1XGN2</accession>
<organism evidence="13 14">
    <name type="scientific">Verruconis gallopava</name>
    <dbReference type="NCBI Taxonomy" id="253628"/>
    <lineage>
        <taxon>Eukaryota</taxon>
        <taxon>Fungi</taxon>
        <taxon>Dikarya</taxon>
        <taxon>Ascomycota</taxon>
        <taxon>Pezizomycotina</taxon>
        <taxon>Dothideomycetes</taxon>
        <taxon>Pleosporomycetidae</taxon>
        <taxon>Venturiales</taxon>
        <taxon>Sympoventuriaceae</taxon>
        <taxon>Verruconis</taxon>
    </lineage>
</organism>
<dbReference type="STRING" id="253628.A0A0D1XGN2"/>
<dbReference type="VEuPathDB" id="FungiDB:PV09_07135"/>
<feature type="transmembrane region" description="Helical" evidence="10">
    <location>
        <begin position="253"/>
        <end position="284"/>
    </location>
</feature>
<evidence type="ECO:0000256" key="4">
    <source>
        <dbReference type="ARBA" id="ARBA00022692"/>
    </source>
</evidence>
<dbReference type="HOGENOM" id="CLU_062461_0_0_1"/>
<comment type="subcellular location">
    <subcellularLocation>
        <location evidence="1">Endoplasmic reticulum membrane</location>
        <topology evidence="1">Single-pass type I membrane protein</topology>
    </subcellularLocation>
</comment>
<comment type="similarity">
    <text evidence="2">Belongs to the BIG1 family.</text>
</comment>
<proteinExistence type="inferred from homology"/>
<keyword evidence="6" id="KW-0256">Endoplasmic reticulum</keyword>
<feature type="domain" description="V-type proton ATPase subunit S1/VOA1 transmembrane" evidence="12">
    <location>
        <begin position="247"/>
        <end position="286"/>
    </location>
</feature>
<name>A0A0D1XGN2_9PEZI</name>
<dbReference type="GO" id="GO:0005789">
    <property type="term" value="C:endoplasmic reticulum membrane"/>
    <property type="evidence" value="ECO:0007669"/>
    <property type="project" value="UniProtKB-SubCell"/>
</dbReference>
<evidence type="ECO:0000259" key="12">
    <source>
        <dbReference type="Pfam" id="PF20520"/>
    </source>
</evidence>
<dbReference type="Proteomes" id="UP000053259">
    <property type="component" value="Unassembled WGS sequence"/>
</dbReference>